<dbReference type="GO" id="GO:0005634">
    <property type="term" value="C:nucleus"/>
    <property type="evidence" value="ECO:0007669"/>
    <property type="project" value="TreeGrafter"/>
</dbReference>
<protein>
    <submittedName>
        <fullName evidence="3">Low temperature viability protein</fullName>
    </submittedName>
</protein>
<feature type="region of interest" description="Disordered" evidence="2">
    <location>
        <begin position="253"/>
        <end position="275"/>
    </location>
</feature>
<gene>
    <name evidence="3" type="ORF">METBISCDRAFT_15052</name>
</gene>
<dbReference type="OrthoDB" id="5852896at2759"/>
<keyword evidence="4" id="KW-1185">Reference proteome</keyword>
<comment type="similarity">
    <text evidence="1">Belongs to the LTV1 family.</text>
</comment>
<sequence length="424" mass="47707">MGKKRFDKKSATTFSVVHRSHEDALYYDNDALRHVFVELPKGHKAGTPAPKKQPPPEEHVELSKNESFAAQYGIFFDDSKYDYLQHLKPMGQEGGVFIEAEKPPKKKIEDIFKDSLPSATTRQVALDETENIPEELRGFNPDMDPRLREVLEALDDEAYLAEGEGDDEILADLLRSGAAEDGEISDYDEWDMDNHQDEFKKYEDYDLDATFESGEGVALENPYNEGEAPEGLDGAYAGATVNSAWEKDFRRFSSQKKDTNDWDSDEDFDDDEKLDDGEKLDAVGALPSILGKKKKKNAVRKKMGAMTDTSSFSMSSSANFRTQGLQLLDDRYEQMAGKFEQRAERNNKEFSYLLERPDLEDMLNEFLGTYELDRGGRRLAKKDAELDAIQQAADSVSRSKLAAGRRKKQLAVAKLGSSLGNLAL</sequence>
<dbReference type="GO" id="GO:0000056">
    <property type="term" value="P:ribosomal small subunit export from nucleus"/>
    <property type="evidence" value="ECO:0007669"/>
    <property type="project" value="TreeGrafter"/>
</dbReference>
<dbReference type="AlphaFoldDB" id="A0A4P9ZDF4"/>
<dbReference type="GO" id="GO:0042274">
    <property type="term" value="P:ribosomal small subunit biogenesis"/>
    <property type="evidence" value="ECO:0007669"/>
    <property type="project" value="InterPro"/>
</dbReference>
<organism evidence="3 4">
    <name type="scientific">Metschnikowia bicuspidata</name>
    <dbReference type="NCBI Taxonomy" id="27322"/>
    <lineage>
        <taxon>Eukaryota</taxon>
        <taxon>Fungi</taxon>
        <taxon>Dikarya</taxon>
        <taxon>Ascomycota</taxon>
        <taxon>Saccharomycotina</taxon>
        <taxon>Pichiomycetes</taxon>
        <taxon>Metschnikowiaceae</taxon>
        <taxon>Metschnikowia</taxon>
    </lineage>
</organism>
<reference evidence="4" key="1">
    <citation type="journal article" date="2018" name="Nat. Microbiol.">
        <title>Leveraging single-cell genomics to expand the fungal tree of life.</title>
        <authorList>
            <person name="Ahrendt S.R."/>
            <person name="Quandt C.A."/>
            <person name="Ciobanu D."/>
            <person name="Clum A."/>
            <person name="Salamov A."/>
            <person name="Andreopoulos B."/>
            <person name="Cheng J.F."/>
            <person name="Woyke T."/>
            <person name="Pelin A."/>
            <person name="Henrissat B."/>
            <person name="Reynolds N.K."/>
            <person name="Benny G.L."/>
            <person name="Smith M.E."/>
            <person name="James T.Y."/>
            <person name="Grigoriev I.V."/>
        </authorList>
    </citation>
    <scope>NUCLEOTIDE SEQUENCE [LARGE SCALE GENOMIC DNA]</scope>
    <source>
        <strain evidence="4">Baker2002</strain>
    </source>
</reference>
<evidence type="ECO:0000256" key="2">
    <source>
        <dbReference type="SAM" id="MobiDB-lite"/>
    </source>
</evidence>
<feature type="region of interest" description="Disordered" evidence="2">
    <location>
        <begin position="39"/>
        <end position="59"/>
    </location>
</feature>
<evidence type="ECO:0000313" key="4">
    <source>
        <dbReference type="Proteomes" id="UP000268321"/>
    </source>
</evidence>
<dbReference type="EMBL" id="ML004449">
    <property type="protein sequence ID" value="RKP30955.1"/>
    <property type="molecule type" value="Genomic_DNA"/>
</dbReference>
<dbReference type="PANTHER" id="PTHR21531">
    <property type="entry name" value="LOW-TEMPERATURE VIABILITY PROTEIN LTV1-RELATED"/>
    <property type="match status" value="1"/>
</dbReference>
<accession>A0A4P9ZDF4</accession>
<evidence type="ECO:0000256" key="1">
    <source>
        <dbReference type="ARBA" id="ARBA00009078"/>
    </source>
</evidence>
<evidence type="ECO:0000313" key="3">
    <source>
        <dbReference type="EMBL" id="RKP30955.1"/>
    </source>
</evidence>
<name>A0A4P9ZDF4_9ASCO</name>
<dbReference type="InterPro" id="IPR007307">
    <property type="entry name" value="Ltv1"/>
</dbReference>
<dbReference type="PANTHER" id="PTHR21531:SF0">
    <property type="entry name" value="PROTEIN LTV1 HOMOLOG"/>
    <property type="match status" value="1"/>
</dbReference>
<dbReference type="Proteomes" id="UP000268321">
    <property type="component" value="Unassembled WGS sequence"/>
</dbReference>
<dbReference type="Pfam" id="PF04180">
    <property type="entry name" value="LTV"/>
    <property type="match status" value="1"/>
</dbReference>
<proteinExistence type="inferred from homology"/>
<dbReference type="GO" id="GO:0030688">
    <property type="term" value="C:preribosome, small subunit precursor"/>
    <property type="evidence" value="ECO:0007669"/>
    <property type="project" value="TreeGrafter"/>
</dbReference>
<dbReference type="GO" id="GO:0005829">
    <property type="term" value="C:cytosol"/>
    <property type="evidence" value="ECO:0007669"/>
    <property type="project" value="TreeGrafter"/>
</dbReference>
<feature type="compositionally biased region" description="Acidic residues" evidence="2">
    <location>
        <begin position="261"/>
        <end position="275"/>
    </location>
</feature>